<comment type="subcellular location">
    <subcellularLocation>
        <location evidence="1 7">Cell membrane</location>
        <topology evidence="1 7">Multi-pass membrane protein</topology>
    </subcellularLocation>
</comment>
<feature type="transmembrane region" description="Helical" evidence="7">
    <location>
        <begin position="188"/>
        <end position="210"/>
    </location>
</feature>
<sequence>MKKAIVITILVLFGALTAAPLVFLVCGSLMGSGELAEYLAPVLESTKGYARWRLFPLYPTLRNLVELCFDSPEFFQMFWNTMKITVGILAGQLVFGLPSAWGLARYPIPGKRFLYFLYILLMMLPFQVTMLSQYLVLNRLHLMDTTWAVIVPGVFSTFSVFLMYRFFCGIPEELLEAARIDGAGEWKIFWAIGVPLGSSGIFSALVLQFLECFSMMEQPLVFLQTKKLWPLSLYLPEIKEGQTGFALCCSLVALLPALCVFGMGQQYLELGITAAAVKE</sequence>
<organism evidence="9 10">
    <name type="scientific">Roseburia faecis</name>
    <dbReference type="NCBI Taxonomy" id="301302"/>
    <lineage>
        <taxon>Bacteria</taxon>
        <taxon>Bacillati</taxon>
        <taxon>Bacillota</taxon>
        <taxon>Clostridia</taxon>
        <taxon>Lachnospirales</taxon>
        <taxon>Lachnospiraceae</taxon>
        <taxon>Roseburia</taxon>
    </lineage>
</organism>
<dbReference type="PANTHER" id="PTHR43744">
    <property type="entry name" value="ABC TRANSPORTER PERMEASE PROTEIN MG189-RELATED-RELATED"/>
    <property type="match status" value="1"/>
</dbReference>
<dbReference type="Pfam" id="PF00528">
    <property type="entry name" value="BPD_transp_1"/>
    <property type="match status" value="1"/>
</dbReference>
<dbReference type="GO" id="GO:0005886">
    <property type="term" value="C:plasma membrane"/>
    <property type="evidence" value="ECO:0007669"/>
    <property type="project" value="UniProtKB-SubCell"/>
</dbReference>
<feature type="transmembrane region" description="Helical" evidence="7">
    <location>
        <begin position="147"/>
        <end position="167"/>
    </location>
</feature>
<dbReference type="SUPFAM" id="SSF161098">
    <property type="entry name" value="MetI-like"/>
    <property type="match status" value="1"/>
</dbReference>
<comment type="similarity">
    <text evidence="7">Belongs to the binding-protein-dependent transport system permease family.</text>
</comment>
<evidence type="ECO:0000256" key="3">
    <source>
        <dbReference type="ARBA" id="ARBA00022475"/>
    </source>
</evidence>
<evidence type="ECO:0000313" key="10">
    <source>
        <dbReference type="Proteomes" id="UP000049979"/>
    </source>
</evidence>
<dbReference type="AlphaFoldDB" id="A0A0M6WGQ7"/>
<dbReference type="GO" id="GO:0055085">
    <property type="term" value="P:transmembrane transport"/>
    <property type="evidence" value="ECO:0007669"/>
    <property type="project" value="InterPro"/>
</dbReference>
<dbReference type="PANTHER" id="PTHR43744:SF8">
    <property type="entry name" value="SN-GLYCEROL-3-PHOSPHATE TRANSPORT SYSTEM PERMEASE PROTEIN UGPE"/>
    <property type="match status" value="1"/>
</dbReference>
<dbReference type="PROSITE" id="PS50928">
    <property type="entry name" value="ABC_TM1"/>
    <property type="match status" value="1"/>
</dbReference>
<evidence type="ECO:0000256" key="5">
    <source>
        <dbReference type="ARBA" id="ARBA00022989"/>
    </source>
</evidence>
<dbReference type="InterPro" id="IPR000515">
    <property type="entry name" value="MetI-like"/>
</dbReference>
<dbReference type="EMBL" id="CVRR01000009">
    <property type="protein sequence ID" value="CRL35618.1"/>
    <property type="molecule type" value="Genomic_DNA"/>
</dbReference>
<evidence type="ECO:0000256" key="4">
    <source>
        <dbReference type="ARBA" id="ARBA00022692"/>
    </source>
</evidence>
<accession>A0A0M6WGQ7</accession>
<keyword evidence="3" id="KW-1003">Cell membrane</keyword>
<keyword evidence="2 7" id="KW-0813">Transport</keyword>
<keyword evidence="5 7" id="KW-1133">Transmembrane helix</keyword>
<dbReference type="InterPro" id="IPR035906">
    <property type="entry name" value="MetI-like_sf"/>
</dbReference>
<reference evidence="10" key="1">
    <citation type="submission" date="2015-05" db="EMBL/GenBank/DDBJ databases">
        <authorList>
            <consortium name="Pathogen Informatics"/>
        </authorList>
    </citation>
    <scope>NUCLEOTIDE SEQUENCE [LARGE SCALE GENOMIC DNA]</scope>
    <source>
        <strain evidence="10">M72</strain>
    </source>
</reference>
<evidence type="ECO:0000313" key="9">
    <source>
        <dbReference type="EMBL" id="CRL35618.1"/>
    </source>
</evidence>
<gene>
    <name evidence="9" type="ORF">M72_24241</name>
</gene>
<keyword evidence="6 7" id="KW-0472">Membrane</keyword>
<keyword evidence="4 7" id="KW-0812">Transmembrane</keyword>
<feature type="transmembrane region" description="Helical" evidence="7">
    <location>
        <begin position="244"/>
        <end position="263"/>
    </location>
</feature>
<protein>
    <recommendedName>
        <fullName evidence="8">ABC transmembrane type-1 domain-containing protein</fullName>
    </recommendedName>
</protein>
<dbReference type="Proteomes" id="UP000049979">
    <property type="component" value="Unassembled WGS sequence"/>
</dbReference>
<name>A0A0M6WGQ7_9FIRM</name>
<dbReference type="Gene3D" id="1.10.3720.10">
    <property type="entry name" value="MetI-like"/>
    <property type="match status" value="1"/>
</dbReference>
<evidence type="ECO:0000259" key="8">
    <source>
        <dbReference type="PROSITE" id="PS50928"/>
    </source>
</evidence>
<dbReference type="OrthoDB" id="9771544at2"/>
<keyword evidence="10" id="KW-1185">Reference proteome</keyword>
<feature type="transmembrane region" description="Helical" evidence="7">
    <location>
        <begin position="84"/>
        <end position="103"/>
    </location>
</feature>
<proteinExistence type="inferred from homology"/>
<dbReference type="CDD" id="cd06261">
    <property type="entry name" value="TM_PBP2"/>
    <property type="match status" value="1"/>
</dbReference>
<feature type="transmembrane region" description="Helical" evidence="7">
    <location>
        <begin position="115"/>
        <end position="135"/>
    </location>
</feature>
<dbReference type="RefSeq" id="WP_055067386.1">
    <property type="nucleotide sequence ID" value="NZ_CP173697.1"/>
</dbReference>
<evidence type="ECO:0000256" key="2">
    <source>
        <dbReference type="ARBA" id="ARBA00022448"/>
    </source>
</evidence>
<evidence type="ECO:0000256" key="6">
    <source>
        <dbReference type="ARBA" id="ARBA00023136"/>
    </source>
</evidence>
<evidence type="ECO:0000256" key="7">
    <source>
        <dbReference type="RuleBase" id="RU363032"/>
    </source>
</evidence>
<feature type="domain" description="ABC transmembrane type-1" evidence="8">
    <location>
        <begin position="78"/>
        <end position="264"/>
    </location>
</feature>
<evidence type="ECO:0000256" key="1">
    <source>
        <dbReference type="ARBA" id="ARBA00004651"/>
    </source>
</evidence>